<dbReference type="GO" id="GO:0005524">
    <property type="term" value="F:ATP binding"/>
    <property type="evidence" value="ECO:0007669"/>
    <property type="project" value="UniProtKB-KW"/>
</dbReference>
<name>A0A5C1A5T2_9GAMM</name>
<dbReference type="Gene3D" id="3.40.50.300">
    <property type="entry name" value="P-loop containing nucleotide triphosphate hydrolases"/>
    <property type="match status" value="2"/>
</dbReference>
<dbReference type="InterPro" id="IPR003439">
    <property type="entry name" value="ABC_transporter-like_ATP-bd"/>
</dbReference>
<keyword evidence="2" id="KW-0677">Repeat</keyword>
<dbReference type="AlphaFoldDB" id="A0A5C1A5T2"/>
<dbReference type="CDD" id="cd03216">
    <property type="entry name" value="ABC_Carb_Monos_I"/>
    <property type="match status" value="1"/>
</dbReference>
<dbReference type="PANTHER" id="PTHR43790">
    <property type="entry name" value="CARBOHYDRATE TRANSPORT ATP-BINDING PROTEIN MG119-RELATED"/>
    <property type="match status" value="1"/>
</dbReference>
<dbReference type="InterPro" id="IPR027417">
    <property type="entry name" value="P-loop_NTPase"/>
</dbReference>
<dbReference type="KEGG" id="kuy:FY550_15975"/>
<dbReference type="InterPro" id="IPR003593">
    <property type="entry name" value="AAA+_ATPase"/>
</dbReference>
<dbReference type="PROSITE" id="PS00211">
    <property type="entry name" value="ABC_TRANSPORTER_1"/>
    <property type="match status" value="1"/>
</dbReference>
<keyword evidence="1" id="KW-0813">Transport</keyword>
<dbReference type="PROSITE" id="PS50893">
    <property type="entry name" value="ABC_TRANSPORTER_2"/>
    <property type="match status" value="2"/>
</dbReference>
<dbReference type="InterPro" id="IPR017871">
    <property type="entry name" value="ABC_transporter-like_CS"/>
</dbReference>
<dbReference type="OrthoDB" id="9776369at2"/>
<dbReference type="Proteomes" id="UP000322553">
    <property type="component" value="Chromosome"/>
</dbReference>
<evidence type="ECO:0000256" key="4">
    <source>
        <dbReference type="ARBA" id="ARBA00022840"/>
    </source>
</evidence>
<evidence type="ECO:0000256" key="1">
    <source>
        <dbReference type="ARBA" id="ARBA00022448"/>
    </source>
</evidence>
<dbReference type="RefSeq" id="WP_084388197.1">
    <property type="nucleotide sequence ID" value="NZ_CP043420.1"/>
</dbReference>
<dbReference type="GO" id="GO:0016887">
    <property type="term" value="F:ATP hydrolysis activity"/>
    <property type="evidence" value="ECO:0007669"/>
    <property type="project" value="InterPro"/>
</dbReference>
<keyword evidence="3" id="KW-0547">Nucleotide-binding</keyword>
<evidence type="ECO:0000256" key="2">
    <source>
        <dbReference type="ARBA" id="ARBA00022737"/>
    </source>
</evidence>
<feature type="domain" description="ABC transporter" evidence="5">
    <location>
        <begin position="273"/>
        <end position="516"/>
    </location>
</feature>
<organism evidence="6 7">
    <name type="scientific">Kushneria phosphatilytica</name>
    <dbReference type="NCBI Taxonomy" id="657387"/>
    <lineage>
        <taxon>Bacteria</taxon>
        <taxon>Pseudomonadati</taxon>
        <taxon>Pseudomonadota</taxon>
        <taxon>Gammaproteobacteria</taxon>
        <taxon>Oceanospirillales</taxon>
        <taxon>Halomonadaceae</taxon>
        <taxon>Kushneria</taxon>
    </lineage>
</organism>
<dbReference type="SMART" id="SM00382">
    <property type="entry name" value="AAA"/>
    <property type="match status" value="1"/>
</dbReference>
<keyword evidence="4 6" id="KW-0067">ATP-binding</keyword>
<accession>A0A5C1A5T2</accession>
<protein>
    <submittedName>
        <fullName evidence="6">Sugar ABC transporter ATP-binding protein</fullName>
    </submittedName>
</protein>
<evidence type="ECO:0000259" key="5">
    <source>
        <dbReference type="PROSITE" id="PS50893"/>
    </source>
</evidence>
<evidence type="ECO:0000313" key="6">
    <source>
        <dbReference type="EMBL" id="QEL12489.1"/>
    </source>
</evidence>
<dbReference type="InterPro" id="IPR050107">
    <property type="entry name" value="ABC_carbohydrate_import_ATPase"/>
</dbReference>
<dbReference type="EMBL" id="CP043420">
    <property type="protein sequence ID" value="QEL12489.1"/>
    <property type="molecule type" value="Genomic_DNA"/>
</dbReference>
<dbReference type="Pfam" id="PF00005">
    <property type="entry name" value="ABC_tran"/>
    <property type="match status" value="2"/>
</dbReference>
<evidence type="ECO:0000256" key="3">
    <source>
        <dbReference type="ARBA" id="ARBA00022741"/>
    </source>
</evidence>
<proteinExistence type="predicted"/>
<sequence length="531" mass="57990">MQTSASTRQTPSGTAPDEAALSLEAVGITRRFGGTTALDGADFSCRRGEIHVLLGANGAGKSTLVKILCGVQLPDEGELRVEGRTVRLHNPLEAASAGIAAVFQELSLCPHLSVAENIMLAHEPVGRLGQIRSRALNERVRALFERLDIRHIPPTRLVTRLPLADRQLVEIVKALSHDPRILIVDEGTSALGHEEVRRLFALLNRLRDEGRSILFISHRMAEVRELADRLTVFRNGRNVGTVEAREMDEGRLIEMMLGERIEQSFPPRAELAADAPTVLQVEGLGAGEILRDVSFSARAGEVLGIAGLEGQGQGDLLLALFGMLRRMTGQVRVHGRSVRLGTPWRATRAGFALIPEDRKTEGLLQPLSLRENIVMASLGGLTRLGWVERRRERATAERGMQRMEIRAASMELPVHALSGGNQQKVVIAKWLEAGGDIFLFYDPTRGVDVGTKRAFYALIEELAGAGKTVLLYTTELSELVGLCHRVLVMNDHRITCELEGEAISENAILAASLGGQDAETGDESSRQEERP</sequence>
<evidence type="ECO:0000313" key="7">
    <source>
        <dbReference type="Proteomes" id="UP000322553"/>
    </source>
</evidence>
<keyword evidence="7" id="KW-1185">Reference proteome</keyword>
<dbReference type="PANTHER" id="PTHR43790:SF9">
    <property type="entry name" value="GALACTOFURANOSE TRANSPORTER ATP-BINDING PROTEIN YTFR"/>
    <property type="match status" value="1"/>
</dbReference>
<dbReference type="SUPFAM" id="SSF52540">
    <property type="entry name" value="P-loop containing nucleoside triphosphate hydrolases"/>
    <property type="match status" value="2"/>
</dbReference>
<feature type="domain" description="ABC transporter" evidence="5">
    <location>
        <begin position="23"/>
        <end position="260"/>
    </location>
</feature>
<reference evidence="6 7" key="1">
    <citation type="submission" date="2019-08" db="EMBL/GenBank/DDBJ databases">
        <title>Complete genome sequence of Kushneria sp. YCWA18, a halophilic phosphate-solubilizing bacterium isolated from Daqiao saltern in China.</title>
        <authorList>
            <person name="Du G.-X."/>
            <person name="Qu L.-Y."/>
        </authorList>
    </citation>
    <scope>NUCLEOTIDE SEQUENCE [LARGE SCALE GENOMIC DNA]</scope>
    <source>
        <strain evidence="6 7">YCWA18</strain>
    </source>
</reference>
<gene>
    <name evidence="6" type="ORF">FY550_15975</name>
</gene>
<dbReference type="CDD" id="cd03215">
    <property type="entry name" value="ABC_Carb_Monos_II"/>
    <property type="match status" value="1"/>
</dbReference>